<dbReference type="NCBIfam" id="TIGR00835">
    <property type="entry name" value="agcS"/>
    <property type="match status" value="1"/>
</dbReference>
<comment type="similarity">
    <text evidence="2 9">Belongs to the alanine or glycine:cation symporter (AGCS) (TC 2.A.25) family.</text>
</comment>
<dbReference type="Proteomes" id="UP001058687">
    <property type="component" value="Chromosome 1"/>
</dbReference>
<evidence type="ECO:0000256" key="3">
    <source>
        <dbReference type="ARBA" id="ARBA00022448"/>
    </source>
</evidence>
<feature type="transmembrane region" description="Helical" evidence="9">
    <location>
        <begin position="257"/>
        <end position="278"/>
    </location>
</feature>
<reference evidence="10" key="1">
    <citation type="submission" date="2020-03" db="EMBL/GenBank/DDBJ databases">
        <title>Five strains of Vibrio campbellii isolated from Mariana Trench.</title>
        <authorList>
            <person name="Liang J."/>
            <person name="Zhang X.-H."/>
        </authorList>
    </citation>
    <scope>NUCLEOTIDE SEQUENCE</scope>
    <source>
        <strain evidence="10">LJC014</strain>
    </source>
</reference>
<keyword evidence="9" id="KW-0997">Cell inner membrane</keyword>
<keyword evidence="5 9" id="KW-0812">Transmembrane</keyword>
<feature type="transmembrane region" description="Helical" evidence="9">
    <location>
        <begin position="12"/>
        <end position="35"/>
    </location>
</feature>
<dbReference type="PROSITE" id="PS00873">
    <property type="entry name" value="NA_ALANINE_SYMP"/>
    <property type="match status" value="1"/>
</dbReference>
<dbReference type="GO" id="GO:0005886">
    <property type="term" value="C:plasma membrane"/>
    <property type="evidence" value="ECO:0007669"/>
    <property type="project" value="UniProtKB-SubCell"/>
</dbReference>
<accession>A0AAE9N0A6</accession>
<feature type="transmembrane region" description="Helical" evidence="9">
    <location>
        <begin position="225"/>
        <end position="245"/>
    </location>
</feature>
<gene>
    <name evidence="10" type="ORF">HB761_05315</name>
</gene>
<evidence type="ECO:0000256" key="8">
    <source>
        <dbReference type="ARBA" id="ARBA00023136"/>
    </source>
</evidence>
<feature type="transmembrane region" description="Helical" evidence="9">
    <location>
        <begin position="440"/>
        <end position="460"/>
    </location>
</feature>
<keyword evidence="6 9" id="KW-0769">Symport</keyword>
<dbReference type="GO" id="GO:0005283">
    <property type="term" value="F:amino acid:sodium symporter activity"/>
    <property type="evidence" value="ECO:0007669"/>
    <property type="project" value="InterPro"/>
</dbReference>
<sequence length="499" mass="53379">MTDLINLMNDLLWGSILVYLLVGVGIYFTVRLGFIQFRHFGHMFSVLKNSRKADKAGISSFQALCTSLAARVGTGNMAGVAVALTAGGPGAIFWMWLIAMLGMATSFAESTLAQLYKTKDDDGNYRGGPAYYMEKGLGMRWMGVLFSVFLIIAFGLVFNAVQANSIANAMVNAFDLPRSTIDLGFGLIQSPALEVSKAALIIGLIVTALSAIIIFGGIKRIAKVAELIVPVMALAYLVLALFVMFSNLDKLPDVMMLIFKSAFGLQEAAAGGLGYAIAQAMINGIKRGLFSNEAGMGSAPNAAASATPFPPHPASQGYVQMLGVFMDTIVICSATVAIILMSGEYVGQATEVTGIELTQRALSSQVGDWGGIFVAVAIFFFAFTSIIANYSYAETNLIFLEHNHKAGLGIFRIVVLGMVMFGALASLPVVWSLADVSMGLMAIVNLVAIILLSGIVIKLAKDYNRQLSEGKVPTFEPNDFPELKSQLEEGIWDNNKKDS</sequence>
<evidence type="ECO:0000256" key="5">
    <source>
        <dbReference type="ARBA" id="ARBA00022692"/>
    </source>
</evidence>
<keyword evidence="8 9" id="KW-0472">Membrane</keyword>
<evidence type="ECO:0000256" key="2">
    <source>
        <dbReference type="ARBA" id="ARBA00009261"/>
    </source>
</evidence>
<organism evidence="10 11">
    <name type="scientific">Vibrio campbellii</name>
    <dbReference type="NCBI Taxonomy" id="680"/>
    <lineage>
        <taxon>Bacteria</taxon>
        <taxon>Pseudomonadati</taxon>
        <taxon>Pseudomonadota</taxon>
        <taxon>Gammaproteobacteria</taxon>
        <taxon>Vibrionales</taxon>
        <taxon>Vibrionaceae</taxon>
        <taxon>Vibrio</taxon>
    </lineage>
</organism>
<keyword evidence="4" id="KW-1003">Cell membrane</keyword>
<evidence type="ECO:0000256" key="7">
    <source>
        <dbReference type="ARBA" id="ARBA00022989"/>
    </source>
</evidence>
<dbReference type="Pfam" id="PF01235">
    <property type="entry name" value="Na_Ala_symp"/>
    <property type="match status" value="1"/>
</dbReference>
<protein>
    <submittedName>
        <fullName evidence="10">Alanine:cation symporter family protein</fullName>
    </submittedName>
</protein>
<dbReference type="PANTHER" id="PTHR30330">
    <property type="entry name" value="AGSS FAMILY TRANSPORTER, SODIUM-ALANINE"/>
    <property type="match status" value="1"/>
</dbReference>
<feature type="transmembrane region" description="Helical" evidence="9">
    <location>
        <begin position="198"/>
        <end position="218"/>
    </location>
</feature>
<evidence type="ECO:0000256" key="9">
    <source>
        <dbReference type="RuleBase" id="RU363064"/>
    </source>
</evidence>
<dbReference type="InterPro" id="IPR001463">
    <property type="entry name" value="Na/Ala_symport"/>
</dbReference>
<dbReference type="PANTHER" id="PTHR30330:SF1">
    <property type="entry name" value="AMINO-ACID CARRIER PROTEIN ALST"/>
    <property type="match status" value="1"/>
</dbReference>
<evidence type="ECO:0000256" key="6">
    <source>
        <dbReference type="ARBA" id="ARBA00022847"/>
    </source>
</evidence>
<feature type="transmembrane region" description="Helical" evidence="9">
    <location>
        <begin position="322"/>
        <end position="341"/>
    </location>
</feature>
<evidence type="ECO:0000313" key="10">
    <source>
        <dbReference type="EMBL" id="UTZ26222.1"/>
    </source>
</evidence>
<dbReference type="Gene3D" id="1.20.1740.10">
    <property type="entry name" value="Amino acid/polyamine transporter I"/>
    <property type="match status" value="1"/>
</dbReference>
<evidence type="ECO:0000313" key="11">
    <source>
        <dbReference type="Proteomes" id="UP001058687"/>
    </source>
</evidence>
<dbReference type="FunFam" id="1.20.1740.10:FF:000004">
    <property type="entry name" value="Sodium:alanine symporter family protein"/>
    <property type="match status" value="1"/>
</dbReference>
<feature type="transmembrane region" description="Helical" evidence="9">
    <location>
        <begin position="369"/>
        <end position="392"/>
    </location>
</feature>
<keyword evidence="3 9" id="KW-0813">Transport</keyword>
<dbReference type="AlphaFoldDB" id="A0AAE9N0A6"/>
<dbReference type="PRINTS" id="PR00175">
    <property type="entry name" value="NAALASMPORT"/>
</dbReference>
<evidence type="ECO:0000256" key="1">
    <source>
        <dbReference type="ARBA" id="ARBA00004651"/>
    </source>
</evidence>
<feature type="transmembrane region" description="Helical" evidence="9">
    <location>
        <begin position="413"/>
        <end position="434"/>
    </location>
</feature>
<dbReference type="RefSeq" id="WP_255938976.1">
    <property type="nucleotide sequence ID" value="NZ_CP050467.1"/>
</dbReference>
<dbReference type="EMBL" id="CP050467">
    <property type="protein sequence ID" value="UTZ26222.1"/>
    <property type="molecule type" value="Genomic_DNA"/>
</dbReference>
<keyword evidence="7 9" id="KW-1133">Transmembrane helix</keyword>
<evidence type="ECO:0000256" key="4">
    <source>
        <dbReference type="ARBA" id="ARBA00022475"/>
    </source>
</evidence>
<comment type="subcellular location">
    <subcellularLocation>
        <location evidence="9">Cell inner membrane</location>
        <topology evidence="9">Multi-pass membrane protein</topology>
    </subcellularLocation>
    <subcellularLocation>
        <location evidence="1">Cell membrane</location>
        <topology evidence="1">Multi-pass membrane protein</topology>
    </subcellularLocation>
</comment>
<feature type="transmembrane region" description="Helical" evidence="9">
    <location>
        <begin position="137"/>
        <end position="161"/>
    </location>
</feature>
<name>A0AAE9N0A6_9VIBR</name>
<proteinExistence type="inferred from homology"/>